<dbReference type="AlphaFoldDB" id="A0A9D2NM93"/>
<keyword evidence="1" id="KW-0472">Membrane</keyword>
<reference evidence="2" key="2">
    <citation type="submission" date="2021-04" db="EMBL/GenBank/DDBJ databases">
        <authorList>
            <person name="Gilroy R."/>
        </authorList>
    </citation>
    <scope>NUCLEOTIDE SEQUENCE</scope>
    <source>
        <strain evidence="2">ChiW19-954</strain>
    </source>
</reference>
<feature type="transmembrane region" description="Helical" evidence="1">
    <location>
        <begin position="116"/>
        <end position="147"/>
    </location>
</feature>
<feature type="transmembrane region" description="Helical" evidence="1">
    <location>
        <begin position="153"/>
        <end position="170"/>
    </location>
</feature>
<evidence type="ECO:0000313" key="2">
    <source>
        <dbReference type="EMBL" id="HJC33740.1"/>
    </source>
</evidence>
<gene>
    <name evidence="2" type="ORF">H9758_04005</name>
</gene>
<sequence length="179" mass="20136">MKTFNYYRYEKKHLKCTTYYVLLAISLFFFFLEAAVNASAATRASDALRTALGSENAAEEFALNIFRFELFFMITISTLNSALFYIREQGQAVPVISKYLFAPVDIKKIYRAKALLLLRGASIFFIGGLIIYFSAAGIILGAAAPLLQLLQQFGYALIFCIAAVIVLLLTDWQRSRHTV</sequence>
<proteinExistence type="predicted"/>
<dbReference type="Proteomes" id="UP000823890">
    <property type="component" value="Unassembled WGS sequence"/>
</dbReference>
<evidence type="ECO:0000256" key="1">
    <source>
        <dbReference type="SAM" id="Phobius"/>
    </source>
</evidence>
<evidence type="ECO:0008006" key="4">
    <source>
        <dbReference type="Google" id="ProtNLM"/>
    </source>
</evidence>
<reference evidence="2" key="1">
    <citation type="journal article" date="2021" name="PeerJ">
        <title>Extensive microbial diversity within the chicken gut microbiome revealed by metagenomics and culture.</title>
        <authorList>
            <person name="Gilroy R."/>
            <person name="Ravi A."/>
            <person name="Getino M."/>
            <person name="Pursley I."/>
            <person name="Horton D.L."/>
            <person name="Alikhan N.F."/>
            <person name="Baker D."/>
            <person name="Gharbi K."/>
            <person name="Hall N."/>
            <person name="Watson M."/>
            <person name="Adriaenssens E.M."/>
            <person name="Foster-Nyarko E."/>
            <person name="Jarju S."/>
            <person name="Secka A."/>
            <person name="Antonio M."/>
            <person name="Oren A."/>
            <person name="Chaudhuri R.R."/>
            <person name="La Ragione R."/>
            <person name="Hildebrand F."/>
            <person name="Pallen M.J."/>
        </authorList>
    </citation>
    <scope>NUCLEOTIDE SEQUENCE</scope>
    <source>
        <strain evidence="2">ChiW19-954</strain>
    </source>
</reference>
<evidence type="ECO:0000313" key="3">
    <source>
        <dbReference type="Proteomes" id="UP000823890"/>
    </source>
</evidence>
<organism evidence="2 3">
    <name type="scientific">Candidatus Mediterraneibacter faecipullorum</name>
    <dbReference type="NCBI Taxonomy" id="2838670"/>
    <lineage>
        <taxon>Bacteria</taxon>
        <taxon>Bacillati</taxon>
        <taxon>Bacillota</taxon>
        <taxon>Clostridia</taxon>
        <taxon>Lachnospirales</taxon>
        <taxon>Lachnospiraceae</taxon>
        <taxon>Mediterraneibacter</taxon>
    </lineage>
</organism>
<keyword evidence="1" id="KW-1133">Transmembrane helix</keyword>
<feature type="transmembrane region" description="Helical" evidence="1">
    <location>
        <begin position="64"/>
        <end position="86"/>
    </location>
</feature>
<comment type="caution">
    <text evidence="2">The sequence shown here is derived from an EMBL/GenBank/DDBJ whole genome shotgun (WGS) entry which is preliminary data.</text>
</comment>
<accession>A0A9D2NM93</accession>
<keyword evidence="1" id="KW-0812">Transmembrane</keyword>
<protein>
    <recommendedName>
        <fullName evidence="4">ABC transporter permease</fullName>
    </recommendedName>
</protein>
<dbReference type="EMBL" id="DWWO01000048">
    <property type="protein sequence ID" value="HJC33740.1"/>
    <property type="molecule type" value="Genomic_DNA"/>
</dbReference>
<name>A0A9D2NM93_9FIRM</name>